<dbReference type="RefSeq" id="XP_067691601.1">
    <property type="nucleotide sequence ID" value="XM_067836230.1"/>
</dbReference>
<organism evidence="2 3">
    <name type="scientific">Leishmania enriettii</name>
    <dbReference type="NCBI Taxonomy" id="5663"/>
    <lineage>
        <taxon>Eukaryota</taxon>
        <taxon>Discoba</taxon>
        <taxon>Euglenozoa</taxon>
        <taxon>Kinetoplastea</taxon>
        <taxon>Metakinetoplastina</taxon>
        <taxon>Trypanosomatida</taxon>
        <taxon>Trypanosomatidae</taxon>
        <taxon>Leishmaniinae</taxon>
        <taxon>Leishmania</taxon>
    </lineage>
</organism>
<feature type="region of interest" description="Disordered" evidence="1">
    <location>
        <begin position="110"/>
        <end position="177"/>
    </location>
</feature>
<comment type="caution">
    <text evidence="2">The sequence shown here is derived from an EMBL/GenBank/DDBJ whole genome shotgun (WGS) entry which is preliminary data.</text>
</comment>
<dbReference type="GeneID" id="94171740"/>
<reference evidence="2 3" key="1">
    <citation type="submission" date="2021-02" db="EMBL/GenBank/DDBJ databases">
        <title>Leishmania (Mundinia) enrietti genome sequencing and assembly.</title>
        <authorList>
            <person name="Almutairi H."/>
            <person name="Gatherer D."/>
        </authorList>
    </citation>
    <scope>NUCLEOTIDE SEQUENCE [LARGE SCALE GENOMIC DNA]</scope>
    <source>
        <strain evidence="2">CUR178</strain>
    </source>
</reference>
<accession>A0A836KJE4</accession>
<evidence type="ECO:0000313" key="3">
    <source>
        <dbReference type="Proteomes" id="UP000674179"/>
    </source>
</evidence>
<dbReference type="EMBL" id="JAFHKP010000028">
    <property type="protein sequence ID" value="KAG5475072.1"/>
    <property type="molecule type" value="Genomic_DNA"/>
</dbReference>
<name>A0A836KJE4_LEIEN</name>
<keyword evidence="3" id="KW-1185">Reference proteome</keyword>
<dbReference type="Proteomes" id="UP000674179">
    <property type="component" value="Chromosome 28"/>
</dbReference>
<feature type="region of interest" description="Disordered" evidence="1">
    <location>
        <begin position="512"/>
        <end position="537"/>
    </location>
</feature>
<feature type="compositionally biased region" description="Low complexity" evidence="1">
    <location>
        <begin position="147"/>
        <end position="163"/>
    </location>
</feature>
<sequence>MDVPRRLRLAYTSCLDDVYCERRPVRCNAQPLSRGSPYIGEDAELDERHWLSSLVAVVGSNQSGAASLNADPAANVSFPPPVVDTACVEASASPNPHNTNPQLPRFFEQEEAASQSIAPSPRPRDDIRAGPQPPRTESKVDDTKPQSPHTSPLSSSSRTARSPPASPLKAHAQGAARVDSAVQTSVAAEAEADTAARVSEELAGTHEALLADVTAALEQRVRECVLKTVALDDARQQLICAFQIPSATSPASSSHIPHPVPLTPLAAVACQASAASPPPGQWTEQEAHMRPNASTCVATGHVAASGEVVDGPAQAPAARSSAADVAAPLPWLSANRSAASLSDDVKKEMALHLYALRRRVQQLHGQLEEHESTHYRHLNALRAAQKQSRTSSSPPVRVEIVKAYEDDPVPYRKGPWREADFAAARRGGPDRSAGSMKEEDTGDESYTSDDFTQLTSAAPSVVSTDDGSSSSSVSSAEELFRQRQAAALRARSQQAATRGAAVNAASSVRMAMTTGTNSDSSLTATTTTSTDDDSDSG</sequence>
<proteinExistence type="predicted"/>
<feature type="region of interest" description="Disordered" evidence="1">
    <location>
        <begin position="409"/>
        <end position="453"/>
    </location>
</feature>
<protein>
    <submittedName>
        <fullName evidence="2">Uncharacterized protein</fullName>
    </submittedName>
</protein>
<dbReference type="AlphaFoldDB" id="A0A836KJE4"/>
<dbReference type="KEGG" id="lenr:94171740"/>
<evidence type="ECO:0000313" key="2">
    <source>
        <dbReference type="EMBL" id="KAG5475072.1"/>
    </source>
</evidence>
<dbReference type="OrthoDB" id="267065at2759"/>
<evidence type="ECO:0000256" key="1">
    <source>
        <dbReference type="SAM" id="MobiDB-lite"/>
    </source>
</evidence>
<feature type="compositionally biased region" description="Low complexity" evidence="1">
    <location>
        <begin position="518"/>
        <end position="529"/>
    </location>
</feature>
<gene>
    <name evidence="2" type="ORF">CUR178_04522</name>
</gene>